<keyword evidence="2" id="KW-1185">Reference proteome</keyword>
<dbReference type="EMBL" id="JAGJCB010000004">
    <property type="protein sequence ID" value="MBP0903448.1"/>
    <property type="molecule type" value="Genomic_DNA"/>
</dbReference>
<dbReference type="RefSeq" id="WP_209653719.1">
    <property type="nucleotide sequence ID" value="NZ_JAGJCB010000004.1"/>
</dbReference>
<dbReference type="Proteomes" id="UP000670776">
    <property type="component" value="Unassembled WGS sequence"/>
</dbReference>
<evidence type="ECO:0000313" key="1">
    <source>
        <dbReference type="EMBL" id="MBP0903448.1"/>
    </source>
</evidence>
<evidence type="ECO:0000313" key="2">
    <source>
        <dbReference type="Proteomes" id="UP000670776"/>
    </source>
</evidence>
<reference evidence="1 2" key="1">
    <citation type="submission" date="2021-04" db="EMBL/GenBank/DDBJ databases">
        <title>Mariniflexile gromovii gen. nov., sp. nov., a gliding bacterium isolated from the sea urchin Strongylocentrotus intermedius.</title>
        <authorList>
            <person name="Ko S."/>
            <person name="Le V."/>
            <person name="Ahn C.-Y."/>
            <person name="Oh H.-M."/>
        </authorList>
    </citation>
    <scope>NUCLEOTIDE SEQUENCE [LARGE SCALE GENOMIC DNA]</scope>
    <source>
        <strain evidence="1 2">KCTC 12570</strain>
    </source>
</reference>
<comment type="caution">
    <text evidence="1">The sequence shown here is derived from an EMBL/GenBank/DDBJ whole genome shotgun (WGS) entry which is preliminary data.</text>
</comment>
<organism evidence="1 2">
    <name type="scientific">Mariniflexile gromovii</name>
    <dbReference type="NCBI Taxonomy" id="362523"/>
    <lineage>
        <taxon>Bacteria</taxon>
        <taxon>Pseudomonadati</taxon>
        <taxon>Bacteroidota</taxon>
        <taxon>Flavobacteriia</taxon>
        <taxon>Flavobacteriales</taxon>
        <taxon>Flavobacteriaceae</taxon>
        <taxon>Mariniflexile</taxon>
    </lineage>
</organism>
<sequence>MKFYKLHDSISKECLPNVKLKAEYFWHYWDFLFTDNRDLILVNEPKFSSQISLISKVEKHLEWNSGINCKKLLKYFNHHSYFHKQNILLRSNDKLSNEIQSIKKRIENKEEGVDDSKYLSFSERERLRNAFKNLRNDFFDLNIFPGILIGKLLNTIFSKKNLDKNCKQDLKFLSNSIIDLFVLKGYSLAFIKGLLSNTIFNPSNKFNFRYEKNSADFDSYELWKEYVSEQFKLLSLKDRINYLEFFLKEPQHKGFYIFKIEGVDFQSEPIEIFESTFYNPKKNKILNFYKTDKSKIREEDFNYYSNCELFNENYYEINDSTKENSTCNLIIPTKYNTEDIDHFDSFKFPTKSFIEAYSRAEISLLEFKRCLKSFSIEHFYDEKLTNVRLSKHSILVDEKYNYHKISNNKESSKITFRLDDIRKSMLDELLIFKNNIKSQNSFSIHLANSNALIASNKLEYHKLNFKSLWIECVEPYFDNTDEFIDFAKKCIRIRTNFFTNYRILLSNALSENFSFYRVYSLDQSKMDEIGLGKVNIGESIIGDVLEKKIELLPCGSMLCEFKDEMRSYVKDKSSFFIEIDKWISNTIRVAYDERNIEVHYNIVDYYNDVSIKKDILFIISCIIGTFNDAIFKYNVSSSKGAKKYVDNTLHDLKKGC</sequence>
<name>A0ABS4BSR2_9FLAO</name>
<gene>
    <name evidence="1" type="ORF">J8H85_06375</name>
</gene>
<evidence type="ECO:0008006" key="3">
    <source>
        <dbReference type="Google" id="ProtNLM"/>
    </source>
</evidence>
<protein>
    <recommendedName>
        <fullName evidence="3">Lantibiotic biosynthesis dehydratase-like protein</fullName>
    </recommendedName>
</protein>
<proteinExistence type="predicted"/>
<accession>A0ABS4BSR2</accession>